<organism evidence="2 3">
    <name type="scientific">Runella slithyformis (strain ATCC 29530 / DSM 19594 / LMG 11500 / NCIMB 11436 / LSU 4)</name>
    <dbReference type="NCBI Taxonomy" id="761193"/>
    <lineage>
        <taxon>Bacteria</taxon>
        <taxon>Pseudomonadati</taxon>
        <taxon>Bacteroidota</taxon>
        <taxon>Cytophagia</taxon>
        <taxon>Cytophagales</taxon>
        <taxon>Spirosomataceae</taxon>
        <taxon>Runella</taxon>
    </lineage>
</organism>
<reference evidence="2 3" key="2">
    <citation type="journal article" date="2012" name="Stand. Genomic Sci.">
        <title>Complete genome sequence of the aquatic bacterium Runella slithyformis type strain (LSU 4(T)).</title>
        <authorList>
            <person name="Copeland A."/>
            <person name="Zhang X."/>
            <person name="Misra M."/>
            <person name="Lapidus A."/>
            <person name="Nolan M."/>
            <person name="Lucas S."/>
            <person name="Deshpande S."/>
            <person name="Cheng J.F."/>
            <person name="Tapia R."/>
            <person name="Goodwin L.A."/>
            <person name="Pitluck S."/>
            <person name="Liolios K."/>
            <person name="Pagani I."/>
            <person name="Ivanova N."/>
            <person name="Mikhailova N."/>
            <person name="Pati A."/>
            <person name="Chen A."/>
            <person name="Palaniappan K."/>
            <person name="Land M."/>
            <person name="Hauser L."/>
            <person name="Pan C."/>
            <person name="Jeffries C.D."/>
            <person name="Detter J.C."/>
            <person name="Brambilla E.M."/>
            <person name="Rohde M."/>
            <person name="Djao O.D."/>
            <person name="Goker M."/>
            <person name="Sikorski J."/>
            <person name="Tindall B.J."/>
            <person name="Woyke T."/>
            <person name="Bristow J."/>
            <person name="Eisen J.A."/>
            <person name="Markowitz V."/>
            <person name="Hugenholtz P."/>
            <person name="Kyrpides N.C."/>
            <person name="Klenk H.P."/>
            <person name="Mavromatis K."/>
        </authorList>
    </citation>
    <scope>NUCLEOTIDE SEQUENCE [LARGE SCALE GENOMIC DNA]</scope>
    <source>
        <strain evidence="3">ATCC 29530 / DSM 19594 / LMG 11500 / NCIMB 11436 / LSU 4</strain>
    </source>
</reference>
<protein>
    <submittedName>
        <fullName evidence="2">Uncharacterized protein</fullName>
    </submittedName>
</protein>
<accession>A0A7U3ZL85</accession>
<feature type="transmembrane region" description="Helical" evidence="1">
    <location>
        <begin position="469"/>
        <end position="487"/>
    </location>
</feature>
<gene>
    <name evidence="2" type="ordered locus">Runsl_2833</name>
</gene>
<feature type="transmembrane region" description="Helical" evidence="1">
    <location>
        <begin position="102"/>
        <end position="129"/>
    </location>
</feature>
<dbReference type="EMBL" id="CP002859">
    <property type="protein sequence ID" value="AEI49222.1"/>
    <property type="molecule type" value="Genomic_DNA"/>
</dbReference>
<dbReference type="AlphaFoldDB" id="A0A7U3ZL85"/>
<dbReference type="Proteomes" id="UP000000493">
    <property type="component" value="Chromosome"/>
</dbReference>
<sequence>MTSRSNLPSPQAPGWRLSTFLLVGISLSIGWGIRGNFGHEYGAAFAGCLAAITGCLLSGRSDWRERVLYFAFFGAIGWGFGGSLSYMQVISSTESGHAPSQWYGYAGLFYIGFLWAALGGAGTALAAVAEKERLVQLTKPLFLLFAVWFVLDCIEDPIAAWLQSGVGFDHTWSRHKSPLYWFDADYLPAFFALLAAGIYDLWQRKEQNGFLLFAFTLAGGVVGWSIQWLLHKTGVDSSLASLLTYPLGDPTYINPETGKPAFDAHNFLNNWPQWFGDYPQHIGWVIGAVSGITFYFIRFGKFRDGSSLIAYMAGGWIISFLIFPVLGSLFFTDFGGLRMTPPRSDDWAGITGVFVGMTLWMQRNNYWAVAYASVVSGTIGGLGFSGIQWIKQLLMAPGNPRILAEASLSSETYQKNLTEWAHWQQQNWHSFLEQSYGFINGIAIATVLALIATRLPIHSPSSRAKQPGEKWALGFTTVFVLLGIPYVNVFKNVKEWSDQLRPEAWKQVILRPDGTEETLPALWDVPYIGRLPHVDFLHLTPEGWFNLTWLLLTGMFALVIRRHFQDPLALIPKTWLGKGQLLFLLLLWVMIIGNFERALVGWDPSRLLTEWVITVNAIIATLLVLTLAGEKEPLVTGNLVSFAPLYKKARWMAVGAVALSSVFFLITNRAVYHYPAYEKLDKKYYFTRFGPEAAWRSKPNLKNAQHK</sequence>
<dbReference type="RefSeq" id="WP_013928531.1">
    <property type="nucleotide sequence ID" value="NC_015703.1"/>
</dbReference>
<feature type="transmembrane region" description="Helical" evidence="1">
    <location>
        <begin position="543"/>
        <end position="560"/>
    </location>
</feature>
<reference evidence="3" key="1">
    <citation type="submission" date="2011-06" db="EMBL/GenBank/DDBJ databases">
        <title>The complete genome of chromosome of Runella slithyformis DSM 19594.</title>
        <authorList>
            <consortium name="US DOE Joint Genome Institute (JGI-PGF)"/>
            <person name="Lucas S."/>
            <person name="Han J."/>
            <person name="Lapidus A."/>
            <person name="Bruce D."/>
            <person name="Goodwin L."/>
            <person name="Pitluck S."/>
            <person name="Peters L."/>
            <person name="Kyrpides N."/>
            <person name="Mavromatis K."/>
            <person name="Ivanova N."/>
            <person name="Ovchinnikova G."/>
            <person name="Zhang X."/>
            <person name="Misra M."/>
            <person name="Detter J.C."/>
            <person name="Tapia R."/>
            <person name="Han C."/>
            <person name="Land M."/>
            <person name="Hauser L."/>
            <person name="Markowitz V."/>
            <person name="Cheng J.-F."/>
            <person name="Hugenholtz P."/>
            <person name="Woyke T."/>
            <person name="Wu D."/>
            <person name="Tindall B."/>
            <person name="Faehrich R."/>
            <person name="Brambilla E."/>
            <person name="Klenk H.-P."/>
            <person name="Eisen J.A."/>
        </authorList>
    </citation>
    <scope>NUCLEOTIDE SEQUENCE [LARGE SCALE GENOMIC DNA]</scope>
    <source>
        <strain evidence="3">ATCC 29530 / DSM 19594 / LMG 11500 / NCIMB 11436 / LSU 4</strain>
    </source>
</reference>
<feature type="transmembrane region" description="Helical" evidence="1">
    <location>
        <begin position="368"/>
        <end position="390"/>
    </location>
</feature>
<feature type="transmembrane region" description="Helical" evidence="1">
    <location>
        <begin position="581"/>
        <end position="599"/>
    </location>
</feature>
<feature type="transmembrane region" description="Helical" evidence="1">
    <location>
        <begin position="436"/>
        <end position="457"/>
    </location>
</feature>
<keyword evidence="1" id="KW-0472">Membrane</keyword>
<feature type="transmembrane region" description="Helical" evidence="1">
    <location>
        <begin position="184"/>
        <end position="202"/>
    </location>
</feature>
<evidence type="ECO:0000313" key="3">
    <source>
        <dbReference type="Proteomes" id="UP000000493"/>
    </source>
</evidence>
<feature type="transmembrane region" description="Helical" evidence="1">
    <location>
        <begin position="39"/>
        <end position="57"/>
    </location>
</feature>
<feature type="transmembrane region" description="Helical" evidence="1">
    <location>
        <begin position="209"/>
        <end position="230"/>
    </location>
</feature>
<proteinExistence type="predicted"/>
<feature type="transmembrane region" description="Helical" evidence="1">
    <location>
        <begin position="309"/>
        <end position="332"/>
    </location>
</feature>
<dbReference type="KEGG" id="rsi:Runsl_2833"/>
<feature type="transmembrane region" description="Helical" evidence="1">
    <location>
        <begin position="69"/>
        <end position="90"/>
    </location>
</feature>
<evidence type="ECO:0000313" key="2">
    <source>
        <dbReference type="EMBL" id="AEI49222.1"/>
    </source>
</evidence>
<feature type="transmembrane region" description="Helical" evidence="1">
    <location>
        <begin position="12"/>
        <end position="33"/>
    </location>
</feature>
<evidence type="ECO:0000256" key="1">
    <source>
        <dbReference type="SAM" id="Phobius"/>
    </source>
</evidence>
<feature type="transmembrane region" description="Helical" evidence="1">
    <location>
        <begin position="649"/>
        <end position="667"/>
    </location>
</feature>
<keyword evidence="1" id="KW-1133">Transmembrane helix</keyword>
<keyword evidence="1" id="KW-0812">Transmembrane</keyword>
<feature type="transmembrane region" description="Helical" evidence="1">
    <location>
        <begin position="344"/>
        <end position="361"/>
    </location>
</feature>
<feature type="transmembrane region" description="Helical" evidence="1">
    <location>
        <begin position="611"/>
        <end position="628"/>
    </location>
</feature>
<feature type="transmembrane region" description="Helical" evidence="1">
    <location>
        <begin position="278"/>
        <end position="297"/>
    </location>
</feature>
<feature type="transmembrane region" description="Helical" evidence="1">
    <location>
        <begin position="141"/>
        <end position="164"/>
    </location>
</feature>
<name>A0A7U3ZL85_RUNSL</name>
<keyword evidence="3" id="KW-1185">Reference proteome</keyword>